<comment type="caution">
    <text evidence="2">The sequence shown here is derived from an EMBL/GenBank/DDBJ whole genome shotgun (WGS) entry which is preliminary data.</text>
</comment>
<feature type="chain" id="PRO_5045913015" description="Secreted protein" evidence="1">
    <location>
        <begin position="27"/>
        <end position="142"/>
    </location>
</feature>
<feature type="signal peptide" evidence="1">
    <location>
        <begin position="1"/>
        <end position="26"/>
    </location>
</feature>
<evidence type="ECO:0000256" key="1">
    <source>
        <dbReference type="SAM" id="SignalP"/>
    </source>
</evidence>
<dbReference type="Proteomes" id="UP000646738">
    <property type="component" value="Unassembled WGS sequence"/>
</dbReference>
<keyword evidence="1" id="KW-0732">Signal</keyword>
<evidence type="ECO:0000313" key="2">
    <source>
        <dbReference type="EMBL" id="GHI53825.1"/>
    </source>
</evidence>
<gene>
    <name evidence="2" type="ORF">Srubr_36710</name>
</gene>
<reference evidence="3" key="1">
    <citation type="submission" date="2023-07" db="EMBL/GenBank/DDBJ databases">
        <title>Whole genome shotgun sequence of Streptomyces achromogenes subsp. rubradiris NBRC 14000.</title>
        <authorList>
            <person name="Komaki H."/>
            <person name="Tamura T."/>
        </authorList>
    </citation>
    <scope>NUCLEOTIDE SEQUENCE [LARGE SCALE GENOMIC DNA]</scope>
    <source>
        <strain evidence="3">NBRC 14000</strain>
    </source>
</reference>
<dbReference type="EMBL" id="BNEA01000015">
    <property type="protein sequence ID" value="GHI53825.1"/>
    <property type="molecule type" value="Genomic_DNA"/>
</dbReference>
<keyword evidence="3" id="KW-1185">Reference proteome</keyword>
<name>A0ABQ3RD74_STRRR</name>
<proteinExistence type="predicted"/>
<evidence type="ECO:0008006" key="4">
    <source>
        <dbReference type="Google" id="ProtNLM"/>
    </source>
</evidence>
<protein>
    <recommendedName>
        <fullName evidence="4">Secreted protein</fullName>
    </recommendedName>
</protein>
<accession>A0ABQ3RD74</accession>
<sequence>MKYRLRRLVAVAVTALVTTLPTNAHAAGYQDYRSCDTTGASGSATVIGKYRLPGGYAEERSVTLGVKDIASDGHHVRVRLLTSRYTDLSIRYWPWRANYDGYGTAKVWETTVQDAVDGIYNVGVEVATFEGDDRLHYCTDWF</sequence>
<organism evidence="2 3">
    <name type="scientific">Streptomyces rubradiris</name>
    <name type="common">Streptomyces achromogenes subsp. rubradiris</name>
    <dbReference type="NCBI Taxonomy" id="285531"/>
    <lineage>
        <taxon>Bacteria</taxon>
        <taxon>Bacillati</taxon>
        <taxon>Actinomycetota</taxon>
        <taxon>Actinomycetes</taxon>
        <taxon>Kitasatosporales</taxon>
        <taxon>Streptomycetaceae</taxon>
        <taxon>Streptomyces</taxon>
    </lineage>
</organism>
<evidence type="ECO:0000313" key="3">
    <source>
        <dbReference type="Proteomes" id="UP000646738"/>
    </source>
</evidence>